<evidence type="ECO:0000256" key="10">
    <source>
        <dbReference type="ARBA" id="ARBA00023180"/>
    </source>
</evidence>
<accession>A9P6S0</accession>
<name>A9P6S0_BRAFL</name>
<evidence type="ECO:0000256" key="5">
    <source>
        <dbReference type="ARBA" id="ARBA00022692"/>
    </source>
</evidence>
<evidence type="ECO:0000256" key="3">
    <source>
        <dbReference type="ARBA" id="ARBA00022676"/>
    </source>
</evidence>
<dbReference type="CDD" id="cd23963">
    <property type="entry name" value="GT29_ST8SIA"/>
    <property type="match status" value="1"/>
</dbReference>
<reference evidence="11" key="1">
    <citation type="submission" date="2006-11" db="EMBL/GenBank/DDBJ databases">
        <title>Advances in the evolution of vertebrate syalyltransferases.</title>
        <authorList>
            <person name="Harduin-Lepers A."/>
            <person name="Petit D.P."/>
            <person name="Petit J.-M."/>
            <person name="Oriol R."/>
        </authorList>
    </citation>
    <scope>NUCLEOTIDE SEQUENCE</scope>
</reference>
<keyword evidence="4 11" id="KW-0808">Transferase</keyword>
<keyword evidence="3 11" id="KW-0328">Glycosyltransferase</keyword>
<evidence type="ECO:0000256" key="6">
    <source>
        <dbReference type="ARBA" id="ARBA00022968"/>
    </source>
</evidence>
<keyword evidence="10" id="KW-0325">Glycoprotein</keyword>
<evidence type="ECO:0000256" key="1">
    <source>
        <dbReference type="ARBA" id="ARBA00004323"/>
    </source>
</evidence>
<dbReference type="GO" id="GO:0008373">
    <property type="term" value="F:sialyltransferase activity"/>
    <property type="evidence" value="ECO:0007669"/>
    <property type="project" value="InterPro"/>
</dbReference>
<evidence type="ECO:0000256" key="8">
    <source>
        <dbReference type="ARBA" id="ARBA00023034"/>
    </source>
</evidence>
<dbReference type="InterPro" id="IPR038578">
    <property type="entry name" value="GT29-like_sf"/>
</dbReference>
<dbReference type="PANTHER" id="PTHR11987:SF53">
    <property type="entry name" value="ALPHA-2,8-SIALYLTRANSFERASE 8F-LIKE"/>
    <property type="match status" value="1"/>
</dbReference>
<keyword evidence="7" id="KW-1133">Transmembrane helix</keyword>
<dbReference type="GO" id="GO:0000139">
    <property type="term" value="C:Golgi membrane"/>
    <property type="evidence" value="ECO:0007669"/>
    <property type="project" value="UniProtKB-SubCell"/>
</dbReference>
<dbReference type="Gene3D" id="3.90.1480.20">
    <property type="entry name" value="Glycosyl transferase family 29"/>
    <property type="match status" value="1"/>
</dbReference>
<keyword evidence="8" id="KW-0333">Golgi apparatus</keyword>
<keyword evidence="9" id="KW-0472">Membrane</keyword>
<dbReference type="Pfam" id="PF00777">
    <property type="entry name" value="Glyco_transf_29"/>
    <property type="match status" value="1"/>
</dbReference>
<dbReference type="CAZy" id="GT29">
    <property type="family name" value="Glycosyltransferase Family 29"/>
</dbReference>
<dbReference type="AlphaFoldDB" id="A9P6S0"/>
<comment type="subcellular location">
    <subcellularLocation>
        <location evidence="1">Golgi apparatus membrane</location>
        <topology evidence="1">Single-pass type II membrane protein</topology>
    </subcellularLocation>
</comment>
<organism evidence="11">
    <name type="scientific">Branchiostoma floridae</name>
    <name type="common">Florida lancelet</name>
    <name type="synonym">Amphioxus</name>
    <dbReference type="NCBI Taxonomy" id="7739"/>
    <lineage>
        <taxon>Eukaryota</taxon>
        <taxon>Metazoa</taxon>
        <taxon>Chordata</taxon>
        <taxon>Cephalochordata</taxon>
        <taxon>Leptocardii</taxon>
        <taxon>Amphioxiformes</taxon>
        <taxon>Branchiostomatidae</taxon>
        <taxon>Branchiostoma</taxon>
    </lineage>
</organism>
<sequence>MSPVSLNIFHKNATRLEITTKALAQRYNLLRNTTAQPRVTTGPTSTPHSVLSNWTYNAGEMKKIRVDTRMLHPDVRLLPRKLGIWPGTCERKVGNSCQFLKHSVGFHKTCAVVGNGGILLDSHCGAEIDSKDYIIRMDLPAIRGFETDVGRKTNMTILNVSTPKRVAISSHLKDRTRDVYESRLRDINGSVLVAGDSLEMNNLKKAIQNYEKYKIPFSFVLLTSHGSFKLGKLIRSAPSTGLGTVLTATAFCDQIYMYGFFPFKKDTHRRPIPYHYYPGDSIEPIFLDPRHRMDKEFNFFKSLHERGVVKLQVDKCES</sequence>
<evidence type="ECO:0000313" key="11">
    <source>
        <dbReference type="EMBL" id="ABO37166.1"/>
    </source>
</evidence>
<dbReference type="InterPro" id="IPR050943">
    <property type="entry name" value="Glycosyltr_29_Sialyltrsf"/>
</dbReference>
<evidence type="ECO:0000256" key="2">
    <source>
        <dbReference type="ARBA" id="ARBA00006003"/>
    </source>
</evidence>
<dbReference type="InterPro" id="IPR001675">
    <property type="entry name" value="Glyco_trans_29"/>
</dbReference>
<protein>
    <submittedName>
        <fullName evidence="11">ST8 alpha-N-acetyl-neuraminide alpha-2,8-sialyltransferase 11</fullName>
    </submittedName>
</protein>
<evidence type="ECO:0000256" key="7">
    <source>
        <dbReference type="ARBA" id="ARBA00022989"/>
    </source>
</evidence>
<proteinExistence type="evidence at transcript level"/>
<evidence type="ECO:0000256" key="9">
    <source>
        <dbReference type="ARBA" id="ARBA00023136"/>
    </source>
</evidence>
<dbReference type="EMBL" id="EF134722">
    <property type="protein sequence ID" value="ABO37166.1"/>
    <property type="molecule type" value="mRNA"/>
</dbReference>
<comment type="similarity">
    <text evidence="2">Belongs to the glycosyltransferase 29 family.</text>
</comment>
<keyword evidence="6" id="KW-0735">Signal-anchor</keyword>
<evidence type="ECO:0000256" key="4">
    <source>
        <dbReference type="ARBA" id="ARBA00022679"/>
    </source>
</evidence>
<keyword evidence="5" id="KW-0812">Transmembrane</keyword>
<dbReference type="PANTHER" id="PTHR11987">
    <property type="entry name" value="ALPHA-2,8-SIALYLTRANSFERASE"/>
    <property type="match status" value="1"/>
</dbReference>